<dbReference type="EMBL" id="JADCNM010000006">
    <property type="protein sequence ID" value="KAG0478719.1"/>
    <property type="molecule type" value="Genomic_DNA"/>
</dbReference>
<organism evidence="3 4">
    <name type="scientific">Vanilla planifolia</name>
    <name type="common">Vanilla</name>
    <dbReference type="NCBI Taxonomy" id="51239"/>
    <lineage>
        <taxon>Eukaryota</taxon>
        <taxon>Viridiplantae</taxon>
        <taxon>Streptophyta</taxon>
        <taxon>Embryophyta</taxon>
        <taxon>Tracheophyta</taxon>
        <taxon>Spermatophyta</taxon>
        <taxon>Magnoliopsida</taxon>
        <taxon>Liliopsida</taxon>
        <taxon>Asparagales</taxon>
        <taxon>Orchidaceae</taxon>
        <taxon>Vanilloideae</taxon>
        <taxon>Vanilleae</taxon>
        <taxon>Vanilla</taxon>
    </lineage>
</organism>
<reference evidence="3 4" key="1">
    <citation type="journal article" date="2020" name="Nat. Food">
        <title>A phased Vanilla planifolia genome enables genetic improvement of flavour and production.</title>
        <authorList>
            <person name="Hasing T."/>
            <person name="Tang H."/>
            <person name="Brym M."/>
            <person name="Khazi F."/>
            <person name="Huang T."/>
            <person name="Chambers A.H."/>
        </authorList>
    </citation>
    <scope>NUCLEOTIDE SEQUENCE [LARGE SCALE GENOMIC DNA]</scope>
    <source>
        <tissue evidence="3">Leaf</tissue>
    </source>
</reference>
<evidence type="ECO:0000313" key="4">
    <source>
        <dbReference type="Proteomes" id="UP000639772"/>
    </source>
</evidence>
<proteinExistence type="predicted"/>
<evidence type="ECO:0000256" key="2">
    <source>
        <dbReference type="SAM" id="Phobius"/>
    </source>
</evidence>
<gene>
    <name evidence="3" type="ORF">HPP92_013438</name>
</gene>
<feature type="transmembrane region" description="Helical" evidence="2">
    <location>
        <begin position="63"/>
        <end position="82"/>
    </location>
</feature>
<protein>
    <submittedName>
        <fullName evidence="3">Uncharacterized protein</fullName>
    </submittedName>
</protein>
<sequence>MSPTYLLRLKWIEPSAVYLGHATRFPTARVSQRPEESRTADPPTAAMASAKLLSTNSPHFRRVTFLLVLLVASILISTTAVADAAPFSVDKKSSVGTEDYQDPGPNPSHDPPPPSTLTTTSPAQAALGQGKS</sequence>
<dbReference type="Proteomes" id="UP000639772">
    <property type="component" value="Chromosome 6"/>
</dbReference>
<keyword evidence="2" id="KW-1133">Transmembrane helix</keyword>
<comment type="caution">
    <text evidence="3">The sequence shown here is derived from an EMBL/GenBank/DDBJ whole genome shotgun (WGS) entry which is preliminary data.</text>
</comment>
<keyword evidence="2" id="KW-0472">Membrane</keyword>
<keyword evidence="2" id="KW-0812">Transmembrane</keyword>
<name>A0A835UWQ8_VANPL</name>
<accession>A0A835UWQ8</accession>
<dbReference type="AlphaFoldDB" id="A0A835UWQ8"/>
<feature type="region of interest" description="Disordered" evidence="1">
    <location>
        <begin position="92"/>
        <end position="132"/>
    </location>
</feature>
<evidence type="ECO:0000313" key="3">
    <source>
        <dbReference type="EMBL" id="KAG0478719.1"/>
    </source>
</evidence>
<evidence type="ECO:0000256" key="1">
    <source>
        <dbReference type="SAM" id="MobiDB-lite"/>
    </source>
</evidence>
<feature type="compositionally biased region" description="Pro residues" evidence="1">
    <location>
        <begin position="104"/>
        <end position="115"/>
    </location>
</feature>